<dbReference type="PANTHER" id="PTHR43280">
    <property type="entry name" value="ARAC-FAMILY TRANSCRIPTIONAL REGULATOR"/>
    <property type="match status" value="1"/>
</dbReference>
<dbReference type="AlphaFoldDB" id="A0A085ZKW1"/>
<dbReference type="Pfam" id="PF02311">
    <property type="entry name" value="AraC_binding"/>
    <property type="match status" value="1"/>
</dbReference>
<keyword evidence="6" id="KW-1185">Reference proteome</keyword>
<dbReference type="InterPro" id="IPR003313">
    <property type="entry name" value="AraC-bd"/>
</dbReference>
<dbReference type="InterPro" id="IPR009057">
    <property type="entry name" value="Homeodomain-like_sf"/>
</dbReference>
<dbReference type="Proteomes" id="UP000028715">
    <property type="component" value="Unassembled WGS sequence"/>
</dbReference>
<dbReference type="PROSITE" id="PS01124">
    <property type="entry name" value="HTH_ARAC_FAMILY_2"/>
    <property type="match status" value="1"/>
</dbReference>
<dbReference type="OrthoDB" id="636258at2"/>
<dbReference type="GO" id="GO:0043565">
    <property type="term" value="F:sequence-specific DNA binding"/>
    <property type="evidence" value="ECO:0007669"/>
    <property type="project" value="InterPro"/>
</dbReference>
<evidence type="ECO:0000259" key="4">
    <source>
        <dbReference type="PROSITE" id="PS01124"/>
    </source>
</evidence>
<dbReference type="STRING" id="362418.IW19_05830"/>
<dbReference type="eggNOG" id="COG2207">
    <property type="taxonomic scope" value="Bacteria"/>
</dbReference>
<evidence type="ECO:0000256" key="2">
    <source>
        <dbReference type="ARBA" id="ARBA00023125"/>
    </source>
</evidence>
<keyword evidence="1" id="KW-0805">Transcription regulation</keyword>
<dbReference type="eggNOG" id="COG1917">
    <property type="taxonomic scope" value="Bacteria"/>
</dbReference>
<protein>
    <submittedName>
        <fullName evidence="5">Cupin</fullName>
    </submittedName>
</protein>
<dbReference type="SUPFAM" id="SSF51215">
    <property type="entry name" value="Regulatory protein AraC"/>
    <property type="match status" value="1"/>
</dbReference>
<sequence length="277" mass="32839">MTILNQFKTLVIDEFEEEKFHLAPHTHTYYEIIYIKKGSGIHHLNNNLLPYKSGDLFVISPDDEHYFDIKKSTRFFYIKFTDNYFNSKQNLTCDEFLVHTPESFMRDKTLKETVLKLDDPCKTILKNTIDNIAAYNCKTDVSNSPIVFYQILSLFGLIKETMRGMNLVVKGNSIDNEQITSYIHQNIYQPKLVQIKVIAAHFNIAQTYFSAYFKRTFSISYRHYINNLRITLIEKRFHNNQLPIKQIAYEFGFTDESHLSNYFKKRKKMKPTDFKKL</sequence>
<organism evidence="5 6">
    <name type="scientific">Flavobacterium reichenbachii</name>
    <dbReference type="NCBI Taxonomy" id="362418"/>
    <lineage>
        <taxon>Bacteria</taxon>
        <taxon>Pseudomonadati</taxon>
        <taxon>Bacteroidota</taxon>
        <taxon>Flavobacteriia</taxon>
        <taxon>Flavobacteriales</taxon>
        <taxon>Flavobacteriaceae</taxon>
        <taxon>Flavobacterium</taxon>
    </lineage>
</organism>
<keyword evidence="3" id="KW-0804">Transcription</keyword>
<gene>
    <name evidence="5" type="ORF">IW19_05830</name>
</gene>
<dbReference type="RefSeq" id="WP_035682115.1">
    <property type="nucleotide sequence ID" value="NZ_JPRL01000001.1"/>
</dbReference>
<dbReference type="InterPro" id="IPR014710">
    <property type="entry name" value="RmlC-like_jellyroll"/>
</dbReference>
<dbReference type="SUPFAM" id="SSF46689">
    <property type="entry name" value="Homeodomain-like"/>
    <property type="match status" value="1"/>
</dbReference>
<evidence type="ECO:0000256" key="3">
    <source>
        <dbReference type="ARBA" id="ARBA00023163"/>
    </source>
</evidence>
<reference evidence="5 6" key="1">
    <citation type="submission" date="2014-07" db="EMBL/GenBank/DDBJ databases">
        <title>Genome of Flavobacterium reichenbachii LMG 25512.</title>
        <authorList>
            <person name="Stropko S.J."/>
            <person name="Pipes S.E."/>
            <person name="Newman J.D."/>
        </authorList>
    </citation>
    <scope>NUCLEOTIDE SEQUENCE [LARGE SCALE GENOMIC DNA]</scope>
    <source>
        <strain evidence="5 6">LMG 25512</strain>
    </source>
</reference>
<dbReference type="EMBL" id="JPRL01000001">
    <property type="protein sequence ID" value="KFF05075.1"/>
    <property type="molecule type" value="Genomic_DNA"/>
</dbReference>
<dbReference type="Gene3D" id="2.60.120.10">
    <property type="entry name" value="Jelly Rolls"/>
    <property type="match status" value="1"/>
</dbReference>
<evidence type="ECO:0000256" key="1">
    <source>
        <dbReference type="ARBA" id="ARBA00023015"/>
    </source>
</evidence>
<accession>A0A085ZKW1</accession>
<dbReference type="PANTHER" id="PTHR43280:SF34">
    <property type="entry name" value="ARAC-FAMILY TRANSCRIPTIONAL REGULATOR"/>
    <property type="match status" value="1"/>
</dbReference>
<dbReference type="GO" id="GO:0003700">
    <property type="term" value="F:DNA-binding transcription factor activity"/>
    <property type="evidence" value="ECO:0007669"/>
    <property type="project" value="InterPro"/>
</dbReference>
<evidence type="ECO:0000313" key="6">
    <source>
        <dbReference type="Proteomes" id="UP000028715"/>
    </source>
</evidence>
<comment type="caution">
    <text evidence="5">The sequence shown here is derived from an EMBL/GenBank/DDBJ whole genome shotgun (WGS) entry which is preliminary data.</text>
</comment>
<feature type="domain" description="HTH araC/xylS-type" evidence="4">
    <location>
        <begin position="177"/>
        <end position="277"/>
    </location>
</feature>
<proteinExistence type="predicted"/>
<dbReference type="InterPro" id="IPR037923">
    <property type="entry name" value="HTH-like"/>
</dbReference>
<dbReference type="Gene3D" id="1.10.10.60">
    <property type="entry name" value="Homeodomain-like"/>
    <property type="match status" value="2"/>
</dbReference>
<evidence type="ECO:0000313" key="5">
    <source>
        <dbReference type="EMBL" id="KFF05075.1"/>
    </source>
</evidence>
<dbReference type="InterPro" id="IPR018060">
    <property type="entry name" value="HTH_AraC"/>
</dbReference>
<name>A0A085ZKW1_9FLAO</name>
<dbReference type="SMART" id="SM00342">
    <property type="entry name" value="HTH_ARAC"/>
    <property type="match status" value="1"/>
</dbReference>
<dbReference type="Pfam" id="PF12833">
    <property type="entry name" value="HTH_18"/>
    <property type="match status" value="1"/>
</dbReference>
<keyword evidence="2" id="KW-0238">DNA-binding</keyword>